<dbReference type="GO" id="GO:0019251">
    <property type="term" value="P:anaerobic cobalamin biosynthetic process"/>
    <property type="evidence" value="ECO:0007669"/>
    <property type="project" value="UniProtKB-UniRule"/>
</dbReference>
<dbReference type="EC" id="2.1.1.195" evidence="5"/>
<comment type="function">
    <text evidence="5">Catalyzes the methylation of C-1 in cobalt-precorrin-5B to form cobalt-precorrin-6A.</text>
</comment>
<protein>
    <recommendedName>
        <fullName evidence="5">Cobalt-precorrin-5B C(1)-methyltransferase</fullName>
        <ecNumber evidence="5">2.1.1.195</ecNumber>
    </recommendedName>
    <alternativeName>
        <fullName evidence="5">Cobalt-precorrin-6A synthase</fullName>
    </alternativeName>
</protein>
<dbReference type="Gene3D" id="3.30.2110.10">
    <property type="entry name" value="CbiD-like"/>
    <property type="match status" value="1"/>
</dbReference>
<dbReference type="KEGG" id="ehl:EHLA_0206"/>
<comment type="similarity">
    <text evidence="5">Belongs to the CbiD family.</text>
</comment>
<dbReference type="InterPro" id="IPR002748">
    <property type="entry name" value="CbiD"/>
</dbReference>
<dbReference type="PIRSF" id="PIRSF026782">
    <property type="entry name" value="CbiD"/>
    <property type="match status" value="1"/>
</dbReference>
<dbReference type="AlphaFoldDB" id="A0A285PN10"/>
<dbReference type="InterPro" id="IPR036074">
    <property type="entry name" value="CbiD_sf"/>
</dbReference>
<organism evidence="6 7">
    <name type="scientific">Anaerobutyricum hallii</name>
    <dbReference type="NCBI Taxonomy" id="39488"/>
    <lineage>
        <taxon>Bacteria</taxon>
        <taxon>Bacillati</taxon>
        <taxon>Bacillota</taxon>
        <taxon>Clostridia</taxon>
        <taxon>Lachnospirales</taxon>
        <taxon>Lachnospiraceae</taxon>
        <taxon>Anaerobutyricum</taxon>
    </lineage>
</organism>
<gene>
    <name evidence="5" type="primary">cbiD</name>
    <name evidence="6" type="ORF">EHLA_0206</name>
</gene>
<reference evidence="7" key="1">
    <citation type="submission" date="2017-09" db="EMBL/GenBank/DDBJ databases">
        <authorList>
            <person name="Shetty A S."/>
        </authorList>
    </citation>
    <scope>NUCLEOTIDE SEQUENCE [LARGE SCALE GENOMIC DNA]</scope>
</reference>
<dbReference type="HAMAP" id="MF_00787">
    <property type="entry name" value="CbiD"/>
    <property type="match status" value="1"/>
</dbReference>
<dbReference type="RefSeq" id="WP_096238981.1">
    <property type="nucleotide sequence ID" value="NZ_LT907978.1"/>
</dbReference>
<dbReference type="PANTHER" id="PTHR35863:SF1">
    <property type="entry name" value="COBALT-PRECORRIN-5B C(1)-METHYLTRANSFERASE"/>
    <property type="match status" value="1"/>
</dbReference>
<comment type="pathway">
    <text evidence="5">Cofactor biosynthesis; adenosylcobalamin biosynthesis; cob(II)yrinate a,c-diamide from sirohydrochlorin (anaerobic route): step 6/10.</text>
</comment>
<comment type="catalytic activity">
    <reaction evidence="5">
        <text>Co-precorrin-5B + S-adenosyl-L-methionine = Co-precorrin-6A + S-adenosyl-L-homocysteine</text>
        <dbReference type="Rhea" id="RHEA:26285"/>
        <dbReference type="ChEBI" id="CHEBI:57856"/>
        <dbReference type="ChEBI" id="CHEBI:59789"/>
        <dbReference type="ChEBI" id="CHEBI:60063"/>
        <dbReference type="ChEBI" id="CHEBI:60064"/>
        <dbReference type="EC" id="2.1.1.195"/>
    </reaction>
</comment>
<dbReference type="Proteomes" id="UP000217549">
    <property type="component" value="Chromosome I"/>
</dbReference>
<keyword evidence="2 5" id="KW-0489">Methyltransferase</keyword>
<dbReference type="PANTHER" id="PTHR35863">
    <property type="entry name" value="COBALT-PRECORRIN-5B C(1)-METHYLTRANSFERASE"/>
    <property type="match status" value="1"/>
</dbReference>
<dbReference type="SUPFAM" id="SSF111342">
    <property type="entry name" value="CbiD-like"/>
    <property type="match status" value="1"/>
</dbReference>
<sequence length="358" mass="38368">MKELREGVSTGSCMTGGAEASVIWQTTGKCPSVVKVETPIGKTLYLDIIPKEFGVCGVVKDAGDDPDVTNGSEIITKVELFEEEGDISFFGGDGVGTITQEGLKIPPGQPAINPVPRQMAEKAIRKIIGNKKANITVSIPGGEELAKKTFNPRLGIVNGLSVLGTTGIVRPMSEEAMKDSLIAELDMYAKQGHKSILFVLGGTGETVLKEQYGEFQCILQVSNYIGFMIEEAVERGFTDILIGGFVGKLVKVASGTMNTHSHVADGRIETICTHAALHGAPLLVIQKLYSCLTTKAAMKIVEEEGLMDIWSDMAQKASEYCEKTAHKMARVGIIFLDGQNEVLAASKNVEEVLSACKK</sequence>
<evidence type="ECO:0000313" key="7">
    <source>
        <dbReference type="Proteomes" id="UP000217549"/>
    </source>
</evidence>
<evidence type="ECO:0000256" key="2">
    <source>
        <dbReference type="ARBA" id="ARBA00022603"/>
    </source>
</evidence>
<keyword evidence="3 5" id="KW-0808">Transferase</keyword>
<dbReference type="STRING" id="39488.ERS852450_00805"/>
<keyword evidence="7" id="KW-1185">Reference proteome</keyword>
<dbReference type="EMBL" id="LT907978">
    <property type="protein sequence ID" value="SOB70974.1"/>
    <property type="molecule type" value="Genomic_DNA"/>
</dbReference>
<evidence type="ECO:0000256" key="3">
    <source>
        <dbReference type="ARBA" id="ARBA00022679"/>
    </source>
</evidence>
<dbReference type="Pfam" id="PF01888">
    <property type="entry name" value="CbiD"/>
    <property type="match status" value="1"/>
</dbReference>
<accession>A0A285PN10</accession>
<dbReference type="GO" id="GO:0043780">
    <property type="term" value="F:cobalt-precorrin-5B C1-methyltransferase activity"/>
    <property type="evidence" value="ECO:0007669"/>
    <property type="project" value="RHEA"/>
</dbReference>
<dbReference type="NCBIfam" id="TIGR00312">
    <property type="entry name" value="cbiD"/>
    <property type="match status" value="1"/>
</dbReference>
<evidence type="ECO:0000256" key="5">
    <source>
        <dbReference type="HAMAP-Rule" id="MF_00787"/>
    </source>
</evidence>
<dbReference type="UniPathway" id="UPA00148">
    <property type="reaction ID" value="UER00227"/>
</dbReference>
<evidence type="ECO:0000256" key="1">
    <source>
        <dbReference type="ARBA" id="ARBA00022573"/>
    </source>
</evidence>
<evidence type="ECO:0000313" key="6">
    <source>
        <dbReference type="EMBL" id="SOB70974.1"/>
    </source>
</evidence>
<name>A0A285PN10_9FIRM</name>
<proteinExistence type="inferred from homology"/>
<evidence type="ECO:0000256" key="4">
    <source>
        <dbReference type="ARBA" id="ARBA00022691"/>
    </source>
</evidence>
<dbReference type="GO" id="GO:0032259">
    <property type="term" value="P:methylation"/>
    <property type="evidence" value="ECO:0007669"/>
    <property type="project" value="UniProtKB-KW"/>
</dbReference>
<keyword evidence="4 5" id="KW-0949">S-adenosyl-L-methionine</keyword>
<keyword evidence="1 5" id="KW-0169">Cobalamin biosynthesis</keyword>